<evidence type="ECO:0000256" key="2">
    <source>
        <dbReference type="ARBA" id="ARBA00023125"/>
    </source>
</evidence>
<dbReference type="PANTHER" id="PTHR33204">
    <property type="entry name" value="TRANSCRIPTIONAL REGULATOR, MARR FAMILY"/>
    <property type="match status" value="1"/>
</dbReference>
<dbReference type="RefSeq" id="WP_129331920.1">
    <property type="nucleotide sequence ID" value="NZ_SDVB01000196.1"/>
</dbReference>
<evidence type="ECO:0000259" key="4">
    <source>
        <dbReference type="PROSITE" id="PS51118"/>
    </source>
</evidence>
<keyword evidence="3" id="KW-0804">Transcription</keyword>
<protein>
    <submittedName>
        <fullName evidence="5">Transcriptional regulator</fullName>
    </submittedName>
</protein>
<keyword evidence="2" id="KW-0238">DNA-binding</keyword>
<dbReference type="OrthoDB" id="9800350at2"/>
<dbReference type="AlphaFoldDB" id="A0A4Q2T919"/>
<dbReference type="SUPFAM" id="SSF46785">
    <property type="entry name" value="Winged helix' DNA-binding domain"/>
    <property type="match status" value="1"/>
</dbReference>
<feature type="domain" description="HTH hxlR-type" evidence="4">
    <location>
        <begin position="12"/>
        <end position="110"/>
    </location>
</feature>
<proteinExistence type="predicted"/>
<accession>A0A4Q2T919</accession>
<gene>
    <name evidence="5" type="ORF">EUU22_10240</name>
</gene>
<dbReference type="Gene3D" id="1.10.10.10">
    <property type="entry name" value="Winged helix-like DNA-binding domain superfamily/Winged helix DNA-binding domain"/>
    <property type="match status" value="1"/>
</dbReference>
<dbReference type="PANTHER" id="PTHR33204:SF29">
    <property type="entry name" value="TRANSCRIPTIONAL REGULATOR"/>
    <property type="match status" value="1"/>
</dbReference>
<dbReference type="Proteomes" id="UP000291088">
    <property type="component" value="Unassembled WGS sequence"/>
</dbReference>
<dbReference type="InterPro" id="IPR036388">
    <property type="entry name" value="WH-like_DNA-bd_sf"/>
</dbReference>
<evidence type="ECO:0000256" key="1">
    <source>
        <dbReference type="ARBA" id="ARBA00023015"/>
    </source>
</evidence>
<dbReference type="PROSITE" id="PS51118">
    <property type="entry name" value="HTH_HXLR"/>
    <property type="match status" value="1"/>
</dbReference>
<evidence type="ECO:0000313" key="5">
    <source>
        <dbReference type="EMBL" id="RYC15393.1"/>
    </source>
</evidence>
<evidence type="ECO:0000256" key="3">
    <source>
        <dbReference type="ARBA" id="ARBA00023163"/>
    </source>
</evidence>
<keyword evidence="6" id="KW-1185">Reference proteome</keyword>
<keyword evidence="1" id="KW-0805">Transcription regulation</keyword>
<dbReference type="EMBL" id="SDVB01000196">
    <property type="protein sequence ID" value="RYC15393.1"/>
    <property type="molecule type" value="Genomic_DNA"/>
</dbReference>
<dbReference type="Pfam" id="PF01638">
    <property type="entry name" value="HxlR"/>
    <property type="match status" value="1"/>
</dbReference>
<evidence type="ECO:0000313" key="6">
    <source>
        <dbReference type="Proteomes" id="UP000291088"/>
    </source>
</evidence>
<dbReference type="InterPro" id="IPR036390">
    <property type="entry name" value="WH_DNA-bd_sf"/>
</dbReference>
<organism evidence="5 6">
    <name type="scientific">Ciceribacter ferrooxidans</name>
    <dbReference type="NCBI Taxonomy" id="2509717"/>
    <lineage>
        <taxon>Bacteria</taxon>
        <taxon>Pseudomonadati</taxon>
        <taxon>Pseudomonadota</taxon>
        <taxon>Alphaproteobacteria</taxon>
        <taxon>Hyphomicrobiales</taxon>
        <taxon>Rhizobiaceae</taxon>
        <taxon>Ciceribacter</taxon>
    </lineage>
</organism>
<dbReference type="InterPro" id="IPR002577">
    <property type="entry name" value="HTH_HxlR"/>
</dbReference>
<sequence>MRKQRHKIYGNCPVEAAMDIISGKWKVVLLFHIMDGTKRFNELGRLLPGLTQRMLTNQLRELEADGVIARTVYLEVPPKVEYSMTPFGMTLEPLLKALWVWSETHVKPRLTAEE</sequence>
<dbReference type="GO" id="GO:0003677">
    <property type="term" value="F:DNA binding"/>
    <property type="evidence" value="ECO:0007669"/>
    <property type="project" value="UniProtKB-KW"/>
</dbReference>
<comment type="caution">
    <text evidence="5">The sequence shown here is derived from an EMBL/GenBank/DDBJ whole genome shotgun (WGS) entry which is preliminary data.</text>
</comment>
<reference evidence="5 6" key="1">
    <citation type="submission" date="2019-01" db="EMBL/GenBank/DDBJ databases">
        <authorList>
            <person name="Deng T."/>
        </authorList>
    </citation>
    <scope>NUCLEOTIDE SEQUENCE [LARGE SCALE GENOMIC DNA]</scope>
    <source>
        <strain evidence="5 6">F8825</strain>
    </source>
</reference>
<name>A0A4Q2T919_9HYPH</name>